<keyword evidence="1" id="KW-0812">Transmembrane</keyword>
<dbReference type="Pfam" id="PF12279">
    <property type="entry name" value="DUF3619"/>
    <property type="match status" value="1"/>
</dbReference>
<organism evidence="2">
    <name type="scientific">Geobacter metallireducens</name>
    <dbReference type="NCBI Taxonomy" id="28232"/>
    <lineage>
        <taxon>Bacteria</taxon>
        <taxon>Pseudomonadati</taxon>
        <taxon>Thermodesulfobacteriota</taxon>
        <taxon>Desulfuromonadia</taxon>
        <taxon>Geobacterales</taxon>
        <taxon>Geobacteraceae</taxon>
        <taxon>Geobacter</taxon>
    </lineage>
</organism>
<feature type="transmembrane region" description="Helical" evidence="1">
    <location>
        <begin position="53"/>
        <end position="74"/>
    </location>
</feature>
<name>A0A831UAH3_GEOME</name>
<gene>
    <name evidence="2" type="ORF">ENQ87_00050</name>
</gene>
<proteinExistence type="predicted"/>
<protein>
    <submittedName>
        <fullName evidence="2">DUF3619 family protein</fullName>
    </submittedName>
</protein>
<keyword evidence="1" id="KW-1133">Transmembrane helix</keyword>
<keyword evidence="1" id="KW-0472">Membrane</keyword>
<dbReference type="InterPro" id="IPR022064">
    <property type="entry name" value="DUF3619"/>
</dbReference>
<dbReference type="EMBL" id="DSOV01000001">
    <property type="protein sequence ID" value="HEN40760.1"/>
    <property type="molecule type" value="Genomic_DNA"/>
</dbReference>
<reference evidence="2" key="1">
    <citation type="journal article" date="2020" name="mSystems">
        <title>Genome- and Community-Level Interaction Insights into Carbon Utilization and Element Cycling Functions of Hydrothermarchaeota in Hydrothermal Sediment.</title>
        <authorList>
            <person name="Zhou Z."/>
            <person name="Liu Y."/>
            <person name="Xu W."/>
            <person name="Pan J."/>
            <person name="Luo Z.H."/>
            <person name="Li M."/>
        </authorList>
    </citation>
    <scope>NUCLEOTIDE SEQUENCE [LARGE SCALE GENOMIC DNA]</scope>
    <source>
        <strain evidence="2">SpSt-349</strain>
    </source>
</reference>
<dbReference type="AlphaFoldDB" id="A0A831UAH3"/>
<evidence type="ECO:0000256" key="1">
    <source>
        <dbReference type="SAM" id="Phobius"/>
    </source>
</evidence>
<evidence type="ECO:0000313" key="2">
    <source>
        <dbReference type="EMBL" id="HEN40760.1"/>
    </source>
</evidence>
<comment type="caution">
    <text evidence="2">The sequence shown here is derived from an EMBL/GenBank/DDBJ whole genome shotgun (WGS) entry which is preliminary data.</text>
</comment>
<accession>A0A831UAH3</accession>
<sequence>MSTTERDERLAAMVKEHLDAGVDALDDRTTARLRAARLKAVESARGRRGWFRLPRWVAVGGFVTAAAAVLAVGVRLSDPPRESAVATADDIEIVAVQDQMQLYEDLEFYRWLAAQENGG</sequence>